<dbReference type="InterPro" id="IPR050250">
    <property type="entry name" value="Macrolide_Exporter_MacB"/>
</dbReference>
<name>A0ABS3B897_9XANT</name>
<evidence type="ECO:0000256" key="5">
    <source>
        <dbReference type="ARBA" id="ARBA00023136"/>
    </source>
</evidence>
<evidence type="ECO:0000256" key="6">
    <source>
        <dbReference type="ARBA" id="ARBA00038076"/>
    </source>
</evidence>
<dbReference type="InterPro" id="IPR003838">
    <property type="entry name" value="ABC3_permease_C"/>
</dbReference>
<dbReference type="EMBL" id="JAFIWB010000021">
    <property type="protein sequence ID" value="MBN6103780.1"/>
    <property type="molecule type" value="Genomic_DNA"/>
</dbReference>
<evidence type="ECO:0000256" key="1">
    <source>
        <dbReference type="ARBA" id="ARBA00004651"/>
    </source>
</evidence>
<feature type="transmembrane region" description="Helical" evidence="7">
    <location>
        <begin position="285"/>
        <end position="312"/>
    </location>
</feature>
<gene>
    <name evidence="10" type="ORF">JR064_16545</name>
</gene>
<evidence type="ECO:0000259" key="9">
    <source>
        <dbReference type="Pfam" id="PF12704"/>
    </source>
</evidence>
<evidence type="ECO:0000259" key="8">
    <source>
        <dbReference type="Pfam" id="PF02687"/>
    </source>
</evidence>
<dbReference type="Pfam" id="PF02687">
    <property type="entry name" value="FtsX"/>
    <property type="match status" value="1"/>
</dbReference>
<evidence type="ECO:0000256" key="4">
    <source>
        <dbReference type="ARBA" id="ARBA00022989"/>
    </source>
</evidence>
<dbReference type="PANTHER" id="PTHR30572">
    <property type="entry name" value="MEMBRANE COMPONENT OF TRANSPORTER-RELATED"/>
    <property type="match status" value="1"/>
</dbReference>
<reference evidence="10 11" key="1">
    <citation type="submission" date="2021-02" db="EMBL/GenBank/DDBJ databases">
        <title>Taxonomically Unique Crown Gall-Associated Xanthomonas Stains Have Deficiency in Virulence Repertories.</title>
        <authorList>
            <person name="Mafakheri H."/>
            <person name="Taghavi S.M."/>
            <person name="Dimkic I."/>
            <person name="Nemanja K."/>
            <person name="Osdaghi E."/>
        </authorList>
    </citation>
    <scope>NUCLEOTIDE SEQUENCE [LARGE SCALE GENOMIC DNA]</scope>
    <source>
        <strain evidence="10 11">FX4</strain>
    </source>
</reference>
<comment type="subcellular location">
    <subcellularLocation>
        <location evidence="1">Cell membrane</location>
        <topology evidence="1">Multi-pass membrane protein</topology>
    </subcellularLocation>
</comment>
<evidence type="ECO:0000313" key="10">
    <source>
        <dbReference type="EMBL" id="MBN6103780.1"/>
    </source>
</evidence>
<dbReference type="Proteomes" id="UP000695802">
    <property type="component" value="Unassembled WGS sequence"/>
</dbReference>
<dbReference type="InterPro" id="IPR025857">
    <property type="entry name" value="MacB_PCD"/>
</dbReference>
<evidence type="ECO:0000256" key="2">
    <source>
        <dbReference type="ARBA" id="ARBA00022475"/>
    </source>
</evidence>
<feature type="domain" description="MacB-like periplasmic core" evidence="9">
    <location>
        <begin position="60"/>
        <end position="223"/>
    </location>
</feature>
<feature type="domain" description="ABC3 transporter permease C-terminal" evidence="8">
    <location>
        <begin position="293"/>
        <end position="402"/>
    </location>
</feature>
<keyword evidence="2" id="KW-1003">Cell membrane</keyword>
<comment type="caution">
    <text evidence="10">The sequence shown here is derived from an EMBL/GenBank/DDBJ whole genome shotgun (WGS) entry which is preliminary data.</text>
</comment>
<feature type="transmembrane region" description="Helical" evidence="7">
    <location>
        <begin position="374"/>
        <end position="393"/>
    </location>
</feature>
<dbReference type="Pfam" id="PF12704">
    <property type="entry name" value="MacB_PCD"/>
    <property type="match status" value="1"/>
</dbReference>
<dbReference type="PANTHER" id="PTHR30572:SF4">
    <property type="entry name" value="ABC TRANSPORTER PERMEASE YTRF"/>
    <property type="match status" value="1"/>
</dbReference>
<feature type="transmembrane region" description="Helical" evidence="7">
    <location>
        <begin position="340"/>
        <end position="362"/>
    </location>
</feature>
<organism evidence="10 11">
    <name type="scientific">Xanthomonas bonasiae</name>
    <dbReference type="NCBI Taxonomy" id="2810351"/>
    <lineage>
        <taxon>Bacteria</taxon>
        <taxon>Pseudomonadati</taxon>
        <taxon>Pseudomonadota</taxon>
        <taxon>Gammaproteobacteria</taxon>
        <taxon>Lysobacterales</taxon>
        <taxon>Lysobacteraceae</taxon>
        <taxon>Xanthomonas</taxon>
    </lineage>
</organism>
<proteinExistence type="inferred from homology"/>
<accession>A0ABS3B897</accession>
<sequence length="410" mass="43640">MNLPIRPILSSLHHHRLTAALLTLQVALTCAFVANAVFLIGGRIERLRTPSGLPEDELSLISVRGLQGSDNAQAQQQADLLALRSIPGVKAATAFGASMPLSGGANDYGGCADREALERANAQRSMDVSGCIQATYYVGSPGFVQAMGAHLVAGRDFHADEYSTASPSALIVTRALAQRLWPDQPAVGKTLYGDSQSTVVGVVDDLLRPMLRGAAVDRLVALSPQRPMGSQTQYLLRSAPQDRDRVLAAAAGVLAKAGPLRLIPNEGRRSFAQVRQRYFQRDATMIGLLLAATTGLLFVTALGIGGLASFWVQQRTRQIGIRRAIGATRRDILRYFQTENLLIVGSGSVLGMALAVLLNQALMRHYDLSRLPPGYLPAAAMALLALGQLAVLWPAQRAAAVPPAVATRSA</sequence>
<keyword evidence="5 7" id="KW-0472">Membrane</keyword>
<dbReference type="RefSeq" id="WP_206230469.1">
    <property type="nucleotide sequence ID" value="NZ_JAFIWB010000021.1"/>
</dbReference>
<evidence type="ECO:0000256" key="3">
    <source>
        <dbReference type="ARBA" id="ARBA00022692"/>
    </source>
</evidence>
<keyword evidence="3 7" id="KW-0812">Transmembrane</keyword>
<evidence type="ECO:0000313" key="11">
    <source>
        <dbReference type="Proteomes" id="UP000695802"/>
    </source>
</evidence>
<keyword evidence="11" id="KW-1185">Reference proteome</keyword>
<keyword evidence="4 7" id="KW-1133">Transmembrane helix</keyword>
<protein>
    <submittedName>
        <fullName evidence="10">FtsX-like permease family protein</fullName>
    </submittedName>
</protein>
<evidence type="ECO:0000256" key="7">
    <source>
        <dbReference type="SAM" id="Phobius"/>
    </source>
</evidence>
<comment type="similarity">
    <text evidence="6">Belongs to the ABC-4 integral membrane protein family.</text>
</comment>